<name>A0A0G0ES38_UNCC3</name>
<dbReference type="InterPro" id="IPR033524">
    <property type="entry name" value="Glu/Leu/Phe/Val_DH_AS"/>
</dbReference>
<dbReference type="GO" id="GO:0000166">
    <property type="term" value="F:nucleotide binding"/>
    <property type="evidence" value="ECO:0007669"/>
    <property type="project" value="UniProtKB-KW"/>
</dbReference>
<evidence type="ECO:0000256" key="1">
    <source>
        <dbReference type="ARBA" id="ARBA00006382"/>
    </source>
</evidence>
<dbReference type="PANTHER" id="PTHR11606:SF13">
    <property type="entry name" value="GLUTAMATE DEHYDROGENASE 1, MITOCHONDRIAL"/>
    <property type="match status" value="1"/>
</dbReference>
<dbReference type="PATRIC" id="fig|1618350.3.peg.98"/>
<feature type="domain" description="Glutamate/phenylalanine/leucine/valine/L-tryptophan dehydrogenase C-terminal" evidence="8">
    <location>
        <begin position="180"/>
        <end position="410"/>
    </location>
</feature>
<evidence type="ECO:0000313" key="10">
    <source>
        <dbReference type="Proteomes" id="UP000034581"/>
    </source>
</evidence>
<dbReference type="GO" id="GO:0006538">
    <property type="term" value="P:L-glutamate catabolic process"/>
    <property type="evidence" value="ECO:0007669"/>
    <property type="project" value="TreeGrafter"/>
</dbReference>
<dbReference type="SUPFAM" id="SSF53223">
    <property type="entry name" value="Aminoacid dehydrogenase-like, N-terminal domain"/>
    <property type="match status" value="1"/>
</dbReference>
<dbReference type="InterPro" id="IPR014362">
    <property type="entry name" value="Glu_DH"/>
</dbReference>
<sequence>MSDPYQNAMKQIDKIAKIINLDPDIKERLSEPDRVLTVAIPVKMDNGKIKVFTGFRSQYNNARGPYKGGIRYHQNVSLSEVKALSAWMTWKCSVAGIPYGGGKGGIIVNPKELSIGELERLSRGYIRAIWQFIGSDVDVPAPDVNTTSQIMAWMVDEYAKLTGKLDLAVITAKPLEIGGSQGRTEATGQGGVYVLEALAKEFKLKPSATKIAVQGFGNVGYYFALLAQKAGFKIVALSDSRGGIYSEKGFDVETVKKYKKETGKIQDFKGAKNITNDELLELPVTILVPAALESVITKDNAPKIKTKLIIEMANGPITPEADVILHDKKVLFVPDVLSNSGGVTVSYFEWVQNRMGYYWTKEEVFNKLKPIMVNAFKEGLTAARKYNIDMRMGVYSLAVQKVADAMKLKGI</sequence>
<evidence type="ECO:0000256" key="3">
    <source>
        <dbReference type="PIRNR" id="PIRNR000185"/>
    </source>
</evidence>
<dbReference type="PRINTS" id="PR00082">
    <property type="entry name" value="GLFDHDRGNASE"/>
</dbReference>
<keyword evidence="2 3" id="KW-0560">Oxidoreductase</keyword>
<comment type="caution">
    <text evidence="9">The sequence shown here is derived from an EMBL/GenBank/DDBJ whole genome shotgun (WGS) entry which is preliminary data.</text>
</comment>
<dbReference type="Gene3D" id="3.40.50.10860">
    <property type="entry name" value="Leucine Dehydrogenase, chain A, domain 1"/>
    <property type="match status" value="1"/>
</dbReference>
<dbReference type="InterPro" id="IPR033922">
    <property type="entry name" value="NAD_bind_Glu_DH"/>
</dbReference>
<comment type="similarity">
    <text evidence="1 3 7">Belongs to the Glu/Leu/Phe/Val dehydrogenases family.</text>
</comment>
<dbReference type="InterPro" id="IPR006095">
    <property type="entry name" value="Glu/Leu/Phe/Val/Trp_DH"/>
</dbReference>
<feature type="binding site" evidence="5">
    <location>
        <position position="67"/>
    </location>
    <ligand>
        <name>substrate</name>
    </ligand>
</feature>
<dbReference type="InterPro" id="IPR006096">
    <property type="entry name" value="Glu/Leu/Phe/Val/Trp_DH_C"/>
</dbReference>
<dbReference type="Proteomes" id="UP000034581">
    <property type="component" value="Unassembled WGS sequence"/>
</dbReference>
<evidence type="ECO:0000256" key="4">
    <source>
        <dbReference type="PIRSR" id="PIRSR000185-1"/>
    </source>
</evidence>
<feature type="site" description="Important for catalysis" evidence="6">
    <location>
        <position position="143"/>
    </location>
</feature>
<evidence type="ECO:0000313" key="9">
    <source>
        <dbReference type="EMBL" id="KKP70182.1"/>
    </source>
</evidence>
<evidence type="ECO:0000256" key="5">
    <source>
        <dbReference type="PIRSR" id="PIRSR000185-2"/>
    </source>
</evidence>
<evidence type="ECO:0000256" key="2">
    <source>
        <dbReference type="ARBA" id="ARBA00023002"/>
    </source>
</evidence>
<keyword evidence="5" id="KW-0547">Nucleotide-binding</keyword>
<dbReference type="STRING" id="1618350.UR67_C0001G0091"/>
<dbReference type="Pfam" id="PF02812">
    <property type="entry name" value="ELFV_dehydrog_N"/>
    <property type="match status" value="1"/>
</dbReference>
<dbReference type="SMART" id="SM00839">
    <property type="entry name" value="ELFV_dehydrog"/>
    <property type="match status" value="1"/>
</dbReference>
<dbReference type="AlphaFoldDB" id="A0A0G0ES38"/>
<feature type="binding site" evidence="5">
    <location>
        <position position="218"/>
    </location>
    <ligand>
        <name>NAD(+)</name>
        <dbReference type="ChEBI" id="CHEBI:57540"/>
    </ligand>
</feature>
<evidence type="ECO:0000256" key="7">
    <source>
        <dbReference type="RuleBase" id="RU004417"/>
    </source>
</evidence>
<dbReference type="PROSITE" id="PS00074">
    <property type="entry name" value="GLFV_DEHYDROGENASE"/>
    <property type="match status" value="1"/>
</dbReference>
<feature type="binding site" evidence="5">
    <location>
        <position position="187"/>
    </location>
    <ligand>
        <name>NAD(+)</name>
        <dbReference type="ChEBI" id="CHEBI:57540"/>
    </ligand>
</feature>
<organism evidence="9 10">
    <name type="scientific">candidate division CPR3 bacterium GW2011_GWF2_35_18</name>
    <dbReference type="NCBI Taxonomy" id="1618350"/>
    <lineage>
        <taxon>Bacteria</taxon>
        <taxon>Bacteria division CPR3</taxon>
    </lineage>
</organism>
<accession>A0A0G0ES38</accession>
<keyword evidence="5" id="KW-0520">NAD</keyword>
<dbReference type="FunFam" id="3.40.50.10860:FF:000003">
    <property type="entry name" value="Glutamate dehydrogenase"/>
    <property type="match status" value="1"/>
</dbReference>
<protein>
    <recommendedName>
        <fullName evidence="3">Glutamate dehydrogenase</fullName>
    </recommendedName>
</protein>
<dbReference type="PIRSF" id="PIRSF000185">
    <property type="entry name" value="Glu_DH"/>
    <property type="match status" value="1"/>
</dbReference>
<feature type="binding site" evidence="5">
    <location>
        <position position="346"/>
    </location>
    <ligand>
        <name>substrate</name>
    </ligand>
</feature>
<evidence type="ECO:0000259" key="8">
    <source>
        <dbReference type="SMART" id="SM00839"/>
    </source>
</evidence>
<dbReference type="Pfam" id="PF00208">
    <property type="entry name" value="ELFV_dehydrog"/>
    <property type="match status" value="1"/>
</dbReference>
<evidence type="ECO:0000256" key="6">
    <source>
        <dbReference type="PIRSR" id="PIRSR000185-3"/>
    </source>
</evidence>
<proteinExistence type="inferred from homology"/>
<gene>
    <name evidence="9" type="ORF">UR67_C0001G0091</name>
</gene>
<reference evidence="9 10" key="1">
    <citation type="journal article" date="2015" name="Nature">
        <title>rRNA introns, odd ribosomes, and small enigmatic genomes across a large radiation of phyla.</title>
        <authorList>
            <person name="Brown C.T."/>
            <person name="Hug L.A."/>
            <person name="Thomas B.C."/>
            <person name="Sharon I."/>
            <person name="Castelle C.J."/>
            <person name="Singh A."/>
            <person name="Wilkins M.J."/>
            <person name="Williams K.H."/>
            <person name="Banfield J.F."/>
        </authorList>
    </citation>
    <scope>NUCLEOTIDE SEQUENCE [LARGE SCALE GENOMIC DNA]</scope>
</reference>
<dbReference type="CDD" id="cd01076">
    <property type="entry name" value="NAD_bind_1_Glu_DH"/>
    <property type="match status" value="1"/>
</dbReference>
<dbReference type="InterPro" id="IPR046346">
    <property type="entry name" value="Aminoacid_DH-like_N_sf"/>
</dbReference>
<dbReference type="InterPro" id="IPR036291">
    <property type="entry name" value="NAD(P)-bd_dom_sf"/>
</dbReference>
<dbReference type="GO" id="GO:0004352">
    <property type="term" value="F:glutamate dehydrogenase (NAD+) activity"/>
    <property type="evidence" value="ECO:0007669"/>
    <property type="project" value="TreeGrafter"/>
</dbReference>
<dbReference type="InterPro" id="IPR006097">
    <property type="entry name" value="Glu/Leu/Phe/Val/Trp_DH_dimer"/>
</dbReference>
<dbReference type="EMBL" id="LBQB01000001">
    <property type="protein sequence ID" value="KKP70182.1"/>
    <property type="molecule type" value="Genomic_DNA"/>
</dbReference>
<feature type="binding site" evidence="5">
    <location>
        <position position="91"/>
    </location>
    <ligand>
        <name>substrate</name>
    </ligand>
</feature>
<feature type="active site" description="Proton donor" evidence="4">
    <location>
        <position position="103"/>
    </location>
</feature>
<dbReference type="PANTHER" id="PTHR11606">
    <property type="entry name" value="GLUTAMATE DEHYDROGENASE"/>
    <property type="match status" value="1"/>
</dbReference>
<dbReference type="SUPFAM" id="SSF51735">
    <property type="entry name" value="NAD(P)-binding Rossmann-fold domains"/>
    <property type="match status" value="1"/>
</dbReference>
<dbReference type="Gene3D" id="3.40.50.720">
    <property type="entry name" value="NAD(P)-binding Rossmann-like Domain"/>
    <property type="match status" value="1"/>
</dbReference>